<feature type="region of interest" description="Disordered" evidence="1">
    <location>
        <begin position="34"/>
        <end position="70"/>
    </location>
</feature>
<protein>
    <submittedName>
        <fullName evidence="2">Uncharacterized protein</fullName>
    </submittedName>
</protein>
<dbReference type="KEGG" id="gbe:GbCGDNIH1_8126"/>
<feature type="compositionally biased region" description="Basic and acidic residues" evidence="1">
    <location>
        <begin position="59"/>
        <end position="70"/>
    </location>
</feature>
<accession>A0A286M375</accession>
<dbReference type="Proteomes" id="UP000001963">
    <property type="component" value="Chromosome"/>
</dbReference>
<evidence type="ECO:0000313" key="3">
    <source>
        <dbReference type="Proteomes" id="UP000001963"/>
    </source>
</evidence>
<gene>
    <name evidence="2" type="ordered locus">GbCGDNIH1_8126</name>
</gene>
<dbReference type="EMBL" id="CP000394">
    <property type="protein sequence ID" value="ASV62474.1"/>
    <property type="molecule type" value="Genomic_DNA"/>
</dbReference>
<keyword evidence="3" id="KW-1185">Reference proteome</keyword>
<dbReference type="AlphaFoldDB" id="A0A286M375"/>
<evidence type="ECO:0000313" key="2">
    <source>
        <dbReference type="EMBL" id="ASV62474.1"/>
    </source>
</evidence>
<sequence>MMVKQSCCLQQDNRIAKGKRDGTVAAETLAVTGFAGHSSPSRPLPVQTSAPLQNQISRSDFKHIRSDPDT</sequence>
<proteinExistence type="predicted"/>
<organism evidence="2 3">
    <name type="scientific">Granulibacter bethesdensis (strain ATCC BAA-1260 / CGDNIH1)</name>
    <dbReference type="NCBI Taxonomy" id="391165"/>
    <lineage>
        <taxon>Bacteria</taxon>
        <taxon>Pseudomonadati</taxon>
        <taxon>Pseudomonadota</taxon>
        <taxon>Alphaproteobacteria</taxon>
        <taxon>Acetobacterales</taxon>
        <taxon>Acetobacteraceae</taxon>
        <taxon>Granulibacter</taxon>
    </lineage>
</organism>
<evidence type="ECO:0000256" key="1">
    <source>
        <dbReference type="SAM" id="MobiDB-lite"/>
    </source>
</evidence>
<feature type="compositionally biased region" description="Polar residues" evidence="1">
    <location>
        <begin position="38"/>
        <end position="58"/>
    </location>
</feature>
<name>A0A286M375_GRABC</name>
<reference evidence="2 3" key="1">
    <citation type="journal article" date="2007" name="J. Bacteriol.">
        <title>Genome sequence analysis of the emerging human pathogenic acetic acid bacterium Granulibacter bethesdensis.</title>
        <authorList>
            <person name="Greenberg D.E."/>
            <person name="Porcella S.F."/>
            <person name="Zelazny A.M."/>
            <person name="Virtaneva K."/>
            <person name="Sturdevant D.E."/>
            <person name="Kupko J.J.III."/>
            <person name="Barbian K.D."/>
            <person name="Babar A."/>
            <person name="Dorward D.W."/>
            <person name="Holland S.M."/>
        </authorList>
    </citation>
    <scope>NUCLEOTIDE SEQUENCE [LARGE SCALE GENOMIC DNA]</scope>
    <source>
        <strain evidence="3">ATCC BAA-1260 / CGDNIH1</strain>
    </source>
</reference>